<organism evidence="3 4">
    <name type="scientific">Leucocoprinus birnbaumii</name>
    <dbReference type="NCBI Taxonomy" id="56174"/>
    <lineage>
        <taxon>Eukaryota</taxon>
        <taxon>Fungi</taxon>
        <taxon>Dikarya</taxon>
        <taxon>Basidiomycota</taxon>
        <taxon>Agaricomycotina</taxon>
        <taxon>Agaricomycetes</taxon>
        <taxon>Agaricomycetidae</taxon>
        <taxon>Agaricales</taxon>
        <taxon>Agaricineae</taxon>
        <taxon>Agaricaceae</taxon>
        <taxon>Leucocoprinus</taxon>
    </lineage>
</organism>
<feature type="domain" description="DUF4140" evidence="2">
    <location>
        <begin position="24"/>
        <end position="120"/>
    </location>
</feature>
<comment type="caution">
    <text evidence="3">The sequence shown here is derived from an EMBL/GenBank/DDBJ whole genome shotgun (WGS) entry which is preliminary data.</text>
</comment>
<name>A0AAD5YS80_9AGAR</name>
<proteinExistence type="predicted"/>
<dbReference type="Proteomes" id="UP001213000">
    <property type="component" value="Unassembled WGS sequence"/>
</dbReference>
<dbReference type="Pfam" id="PF13600">
    <property type="entry name" value="DUF4140"/>
    <property type="match status" value="1"/>
</dbReference>
<dbReference type="AlphaFoldDB" id="A0AAD5YS80"/>
<evidence type="ECO:0000313" key="3">
    <source>
        <dbReference type="EMBL" id="KAJ3561615.1"/>
    </source>
</evidence>
<gene>
    <name evidence="3" type="ORF">NP233_g10088</name>
</gene>
<dbReference type="PANTHER" id="PTHR31005">
    <property type="entry name" value="DUF4139 DOMAIN-CONTAINING PROTEIN"/>
    <property type="match status" value="1"/>
</dbReference>
<accession>A0AAD5YS80</accession>
<evidence type="ECO:0000259" key="2">
    <source>
        <dbReference type="Pfam" id="PF13600"/>
    </source>
</evidence>
<evidence type="ECO:0000256" key="1">
    <source>
        <dbReference type="SAM" id="MobiDB-lite"/>
    </source>
</evidence>
<dbReference type="EMBL" id="JANIEX010000978">
    <property type="protein sequence ID" value="KAJ3561615.1"/>
    <property type="molecule type" value="Genomic_DNA"/>
</dbReference>
<dbReference type="InterPro" id="IPR025554">
    <property type="entry name" value="DUF4140"/>
</dbReference>
<reference evidence="3" key="1">
    <citation type="submission" date="2022-07" db="EMBL/GenBank/DDBJ databases">
        <title>Genome Sequence of Leucocoprinus birnbaumii.</title>
        <authorList>
            <person name="Buettner E."/>
        </authorList>
    </citation>
    <scope>NUCLEOTIDE SEQUENCE</scope>
    <source>
        <strain evidence="3">VT141</strain>
    </source>
</reference>
<sequence length="512" mass="56813">MITNDPISRSVELNAAQDGKITTVTLYPYQADVTRTFHCQLDSGLTRVKVVTGFPSSYDETRLRIKVGESVILGDVKTTWAKADSETNYDRIDTLYEKKSLLQKALARCKRMITALDNYAQTALDKEGRMSPLDVGRFMDSYEEAGAKWDSKVEKLEKEIREIEDKIDEEENSDAPSDASDGPKYSRASVSFSLTSETPRSVDINITYGVSGASWYAGYDLLASSNDDKKNHGHLQGDCYEQHWRVVFLQSWTDVDLKLGSVAPLVAAKLQPWKLAFQNAPNTDPNALSGWAAPKVLTNAEVALAEKTTFCNQTRGQSVIIGRYPLTSQFSRLCTPRASSNVYLKAKVTNTSNYPLRSGNSSVYLDGSFASSIYISSINPGETFDLSLGQVLSHYRLLPISSLTVIDSIPTTEDIDIFIKLVNPPLRYPEVVAAGFKDLIQARTGIPVTEDIPKLCSVFARWDMVDEPPHDLSMLGANGKMNWVCCIAGKESIDLNLQWQVLVYSGKQIKDF</sequence>
<feature type="region of interest" description="Disordered" evidence="1">
    <location>
        <begin position="164"/>
        <end position="186"/>
    </location>
</feature>
<keyword evidence="4" id="KW-1185">Reference proteome</keyword>
<dbReference type="PANTHER" id="PTHR31005:SF8">
    <property type="entry name" value="DUF4139 DOMAIN-CONTAINING PROTEIN"/>
    <property type="match status" value="1"/>
</dbReference>
<protein>
    <recommendedName>
        <fullName evidence="2">DUF4140 domain-containing protein</fullName>
    </recommendedName>
</protein>
<dbReference type="InterPro" id="IPR011935">
    <property type="entry name" value="CHP02231"/>
</dbReference>
<evidence type="ECO:0000313" key="4">
    <source>
        <dbReference type="Proteomes" id="UP001213000"/>
    </source>
</evidence>